<evidence type="ECO:0000313" key="1">
    <source>
        <dbReference type="EMBL" id="WMV39554.1"/>
    </source>
</evidence>
<gene>
    <name evidence="1" type="ORF">MTR67_032939</name>
</gene>
<dbReference type="AlphaFoldDB" id="A0AAF0U5K5"/>
<protein>
    <submittedName>
        <fullName evidence="1">Uncharacterized protein</fullName>
    </submittedName>
</protein>
<organism evidence="1 2">
    <name type="scientific">Solanum verrucosum</name>
    <dbReference type="NCBI Taxonomy" id="315347"/>
    <lineage>
        <taxon>Eukaryota</taxon>
        <taxon>Viridiplantae</taxon>
        <taxon>Streptophyta</taxon>
        <taxon>Embryophyta</taxon>
        <taxon>Tracheophyta</taxon>
        <taxon>Spermatophyta</taxon>
        <taxon>Magnoliopsida</taxon>
        <taxon>eudicotyledons</taxon>
        <taxon>Gunneridae</taxon>
        <taxon>Pentapetalae</taxon>
        <taxon>asterids</taxon>
        <taxon>lamiids</taxon>
        <taxon>Solanales</taxon>
        <taxon>Solanaceae</taxon>
        <taxon>Solanoideae</taxon>
        <taxon>Solaneae</taxon>
        <taxon>Solanum</taxon>
    </lineage>
</organism>
<dbReference type="Proteomes" id="UP001234989">
    <property type="component" value="Chromosome 7"/>
</dbReference>
<reference evidence="1" key="1">
    <citation type="submission" date="2023-08" db="EMBL/GenBank/DDBJ databases">
        <title>A de novo genome assembly of Solanum verrucosum Schlechtendal, a Mexican diploid species geographically isolated from the other diploid A-genome species in potato relatives.</title>
        <authorList>
            <person name="Hosaka K."/>
        </authorList>
    </citation>
    <scope>NUCLEOTIDE SEQUENCE</scope>
    <source>
        <tissue evidence="1">Young leaves</tissue>
    </source>
</reference>
<name>A0AAF0U5K5_SOLVR</name>
<proteinExistence type="predicted"/>
<evidence type="ECO:0000313" key="2">
    <source>
        <dbReference type="Proteomes" id="UP001234989"/>
    </source>
</evidence>
<dbReference type="EMBL" id="CP133618">
    <property type="protein sequence ID" value="WMV39554.1"/>
    <property type="molecule type" value="Genomic_DNA"/>
</dbReference>
<keyword evidence="2" id="KW-1185">Reference proteome</keyword>
<accession>A0AAF0U5K5</accession>
<sequence length="29" mass="3294">MSLNFTKFSTFTESKRLAINGGPLLLMLY</sequence>